<keyword evidence="8" id="KW-1185">Reference proteome</keyword>
<evidence type="ECO:0000259" key="6">
    <source>
        <dbReference type="PROSITE" id="PS50110"/>
    </source>
</evidence>
<dbReference type="PANTHER" id="PTHR43280">
    <property type="entry name" value="ARAC-FAMILY TRANSCRIPTIONAL REGULATOR"/>
    <property type="match status" value="1"/>
</dbReference>
<dbReference type="PANTHER" id="PTHR43280:SF28">
    <property type="entry name" value="HTH-TYPE TRANSCRIPTIONAL ACTIVATOR RHAS"/>
    <property type="match status" value="1"/>
</dbReference>
<dbReference type="InterPro" id="IPR018062">
    <property type="entry name" value="HTH_AraC-typ_CS"/>
</dbReference>
<dbReference type="InterPro" id="IPR018060">
    <property type="entry name" value="HTH_AraC"/>
</dbReference>
<evidence type="ECO:0000256" key="1">
    <source>
        <dbReference type="ARBA" id="ARBA00023015"/>
    </source>
</evidence>
<reference evidence="7 8" key="1">
    <citation type="submission" date="2021-06" db="EMBL/GenBank/DDBJ databases">
        <authorList>
            <person name="Sun Q."/>
            <person name="Li D."/>
        </authorList>
    </citation>
    <scope>NUCLEOTIDE SEQUENCE [LARGE SCALE GENOMIC DNA]</scope>
    <source>
        <strain evidence="7 8">MSJd-7</strain>
    </source>
</reference>
<dbReference type="EMBL" id="JAHLQI010000011">
    <property type="protein sequence ID" value="MBU5491538.1"/>
    <property type="molecule type" value="Genomic_DNA"/>
</dbReference>
<dbReference type="Pfam" id="PF12833">
    <property type="entry name" value="HTH_18"/>
    <property type="match status" value="1"/>
</dbReference>
<dbReference type="RefSeq" id="WP_216471281.1">
    <property type="nucleotide sequence ID" value="NZ_JAHLQI010000011.1"/>
</dbReference>
<name>A0ABS6EV08_9FIRM</name>
<dbReference type="Proteomes" id="UP000783588">
    <property type="component" value="Unassembled WGS sequence"/>
</dbReference>
<feature type="domain" description="Response regulatory" evidence="6">
    <location>
        <begin position="3"/>
        <end position="120"/>
    </location>
</feature>
<evidence type="ECO:0000256" key="4">
    <source>
        <dbReference type="PROSITE-ProRule" id="PRU00169"/>
    </source>
</evidence>
<dbReference type="SMART" id="SM00342">
    <property type="entry name" value="HTH_ARAC"/>
    <property type="match status" value="1"/>
</dbReference>
<feature type="domain" description="HTH araC/xylS-type" evidence="5">
    <location>
        <begin position="393"/>
        <end position="491"/>
    </location>
</feature>
<keyword evidence="1" id="KW-0805">Transcription regulation</keyword>
<dbReference type="SMART" id="SM00448">
    <property type="entry name" value="REC"/>
    <property type="match status" value="1"/>
</dbReference>
<keyword evidence="3" id="KW-0804">Transcription</keyword>
<dbReference type="InterPro" id="IPR001789">
    <property type="entry name" value="Sig_transdc_resp-reg_receiver"/>
</dbReference>
<feature type="modified residue" description="4-aspartylphosphate" evidence="4">
    <location>
        <position position="55"/>
    </location>
</feature>
<evidence type="ECO:0000256" key="2">
    <source>
        <dbReference type="ARBA" id="ARBA00023125"/>
    </source>
</evidence>
<dbReference type="PROSITE" id="PS01124">
    <property type="entry name" value="HTH_ARAC_FAMILY_2"/>
    <property type="match status" value="1"/>
</dbReference>
<keyword evidence="4" id="KW-0597">Phosphoprotein</keyword>
<dbReference type="Pfam" id="PF00072">
    <property type="entry name" value="Response_reg"/>
    <property type="match status" value="1"/>
</dbReference>
<comment type="caution">
    <text evidence="7">The sequence shown here is derived from an EMBL/GenBank/DDBJ whole genome shotgun (WGS) entry which is preliminary data.</text>
</comment>
<sequence length="493" mass="56629">MIKILLVDDDFLVRTFLSRLTNWNAHGYSVVGAAQDGEQALEMTQEYQPDIIITDISMPVMDGITLIRRLKKESNPAKIVVLSCHDDFEYVREAMKLGADEYVLKNLLTEQSMLKLLGELEKDVVQPLGQYDPEQERAEIVQQLKGERQPDEQSAFRIRAVLAVRVKDYDKRVTILPMEQQERFRASFLQVCQDSARHNNLIRSVHVRRELYAVVFDFRKGESRAERQEALSQAAATLAHNTDRYLAAEVRIGVSDTPDFGMQPSACWESALDALEATFYEPQAICYAWQCRPSHNVIPEEARAFCENIAAYMERRDGNAIRASYAQALEAFASQHTQSHLVREWMMQAQRSAGLSAQEAPQHFSELEGREQEFLAFCEELLPDLSQYSEPVAQTIRFIQKNYGENISLNDASEAVHLNAAYLSFVFHKETEITFSEYLTACRINRAKELLLQTDEKVKEIGRQAGYRDNRHFCKMFKRVTGMTPQEYRKLNV</sequence>
<proteinExistence type="predicted"/>
<keyword evidence="2" id="KW-0238">DNA-binding</keyword>
<gene>
    <name evidence="7" type="ORF">KQI75_13085</name>
</gene>
<evidence type="ECO:0000256" key="3">
    <source>
        <dbReference type="ARBA" id="ARBA00023163"/>
    </source>
</evidence>
<dbReference type="PROSITE" id="PS50110">
    <property type="entry name" value="RESPONSE_REGULATORY"/>
    <property type="match status" value="1"/>
</dbReference>
<evidence type="ECO:0000259" key="5">
    <source>
        <dbReference type="PROSITE" id="PS01124"/>
    </source>
</evidence>
<accession>A0ABS6EV08</accession>
<organism evidence="7 8">
    <name type="scientific">Butyricicoccus intestinisimiae</name>
    <dbReference type="NCBI Taxonomy" id="2841509"/>
    <lineage>
        <taxon>Bacteria</taxon>
        <taxon>Bacillati</taxon>
        <taxon>Bacillota</taxon>
        <taxon>Clostridia</taxon>
        <taxon>Eubacteriales</taxon>
        <taxon>Butyricicoccaceae</taxon>
        <taxon>Butyricicoccus</taxon>
    </lineage>
</organism>
<evidence type="ECO:0000313" key="7">
    <source>
        <dbReference type="EMBL" id="MBU5491538.1"/>
    </source>
</evidence>
<dbReference type="PROSITE" id="PS00041">
    <property type="entry name" value="HTH_ARAC_FAMILY_1"/>
    <property type="match status" value="1"/>
</dbReference>
<dbReference type="CDD" id="cd17536">
    <property type="entry name" value="REC_YesN-like"/>
    <property type="match status" value="1"/>
</dbReference>
<evidence type="ECO:0000313" key="8">
    <source>
        <dbReference type="Proteomes" id="UP000783588"/>
    </source>
</evidence>
<protein>
    <submittedName>
        <fullName evidence="7">Response regulator</fullName>
    </submittedName>
</protein>